<gene>
    <name evidence="4" type="ORF">FHS57_001409</name>
</gene>
<proteinExistence type="inferred from homology"/>
<dbReference type="AlphaFoldDB" id="A0A7W5ZIT3"/>
<dbReference type="PRINTS" id="PR00081">
    <property type="entry name" value="GDHRDH"/>
</dbReference>
<dbReference type="Pfam" id="PF00106">
    <property type="entry name" value="adh_short"/>
    <property type="match status" value="1"/>
</dbReference>
<reference evidence="4 5" key="1">
    <citation type="submission" date="2020-08" db="EMBL/GenBank/DDBJ databases">
        <title>Genomic Encyclopedia of Type Strains, Phase IV (KMG-IV): sequencing the most valuable type-strain genomes for metagenomic binning, comparative biology and taxonomic classification.</title>
        <authorList>
            <person name="Goeker M."/>
        </authorList>
    </citation>
    <scope>NUCLEOTIDE SEQUENCE [LARGE SCALE GENOMIC DNA]</scope>
    <source>
        <strain evidence="4 5">DSM 17976</strain>
    </source>
</reference>
<dbReference type="EMBL" id="JACIBY010000002">
    <property type="protein sequence ID" value="MBB3837415.1"/>
    <property type="molecule type" value="Genomic_DNA"/>
</dbReference>
<evidence type="ECO:0000313" key="4">
    <source>
        <dbReference type="EMBL" id="MBB3837415.1"/>
    </source>
</evidence>
<sequence>MGHNNYQGALQKPIGSGFDAASTTNDVIKGIDLTGKIAIVTGGNTGIGLETVRTLAAAGATVIVPARDVTKAKRNLAGIPRVELETMDLINPESIDAFAKKFVASGRPLHFLIHNAGIMWVPLRRDSRGVESQLATNYLAQFQLTARLWPALVAACGARVINVSSDGHRFAPFHFDDPNFLHRDYETLQGYGQSKTASNLFALELDHRGKSSKVRAYSLHPGSIHGTELGREAPIALFQQMGFCDAGGNLFPEIIASLKTIPQGAATTVWCATSPMLNDIGGVYCEDADIAHVSHDASMPSGVQHYSLDEANAKHLWELSETLTGIKFQIDDTVMENQELKSASDLLKGYLESVGLGNPKATASFFAENGYIDAPYIASLGMPSKIMGATAIEATMQGLLQNAPNFHFTSIKILMETPTEAIAEYESEAVLANGRSYKQLYMGHITSKDGKIICHKEFLNTISFVEAFFPNGLKDLITTN</sequence>
<accession>A0A7W5ZIT3</accession>
<evidence type="ECO:0000313" key="5">
    <source>
        <dbReference type="Proteomes" id="UP000541352"/>
    </source>
</evidence>
<dbReference type="PANTHER" id="PTHR24320">
    <property type="entry name" value="RETINOL DEHYDROGENASE"/>
    <property type="match status" value="1"/>
</dbReference>
<comment type="similarity">
    <text evidence="1">Belongs to the short-chain dehydrogenases/reductases (SDR) family.</text>
</comment>
<feature type="domain" description="SnoaL-like" evidence="3">
    <location>
        <begin position="349"/>
        <end position="454"/>
    </location>
</feature>
<dbReference type="PANTHER" id="PTHR24320:SF148">
    <property type="entry name" value="NAD(P)-BINDING ROSSMANN-FOLD SUPERFAMILY PROTEIN"/>
    <property type="match status" value="1"/>
</dbReference>
<dbReference type="Gene3D" id="3.40.50.720">
    <property type="entry name" value="NAD(P)-binding Rossmann-like Domain"/>
    <property type="match status" value="1"/>
</dbReference>
<protein>
    <submittedName>
        <fullName evidence="4">NAD(P)-dependent dehydrogenase (Short-subunit alcohol dehydrogenase family)/ketosteroid isomerase-like protein</fullName>
    </submittedName>
</protein>
<dbReference type="GO" id="GO:0016491">
    <property type="term" value="F:oxidoreductase activity"/>
    <property type="evidence" value="ECO:0007669"/>
    <property type="project" value="UniProtKB-KW"/>
</dbReference>
<keyword evidence="2" id="KW-0560">Oxidoreductase</keyword>
<dbReference type="InterPro" id="IPR002347">
    <property type="entry name" value="SDR_fam"/>
</dbReference>
<evidence type="ECO:0000256" key="2">
    <source>
        <dbReference type="ARBA" id="ARBA00023002"/>
    </source>
</evidence>
<dbReference type="SUPFAM" id="SSF54427">
    <property type="entry name" value="NTF2-like"/>
    <property type="match status" value="1"/>
</dbReference>
<dbReference type="Gene3D" id="3.10.450.50">
    <property type="match status" value="1"/>
</dbReference>
<keyword evidence="5" id="KW-1185">Reference proteome</keyword>
<dbReference type="SUPFAM" id="SSF51735">
    <property type="entry name" value="NAD(P)-binding Rossmann-fold domains"/>
    <property type="match status" value="1"/>
</dbReference>
<organism evidence="4 5">
    <name type="scientific">Runella defluvii</name>
    <dbReference type="NCBI Taxonomy" id="370973"/>
    <lineage>
        <taxon>Bacteria</taxon>
        <taxon>Pseudomonadati</taxon>
        <taxon>Bacteroidota</taxon>
        <taxon>Cytophagia</taxon>
        <taxon>Cytophagales</taxon>
        <taxon>Spirosomataceae</taxon>
        <taxon>Runella</taxon>
    </lineage>
</organism>
<evidence type="ECO:0000256" key="1">
    <source>
        <dbReference type="ARBA" id="ARBA00006484"/>
    </source>
</evidence>
<evidence type="ECO:0000259" key="3">
    <source>
        <dbReference type="Pfam" id="PF12680"/>
    </source>
</evidence>
<comment type="caution">
    <text evidence="4">The sequence shown here is derived from an EMBL/GenBank/DDBJ whole genome shotgun (WGS) entry which is preliminary data.</text>
</comment>
<dbReference type="Proteomes" id="UP000541352">
    <property type="component" value="Unassembled WGS sequence"/>
</dbReference>
<keyword evidence="4" id="KW-0413">Isomerase</keyword>
<dbReference type="RefSeq" id="WP_183972134.1">
    <property type="nucleotide sequence ID" value="NZ_JACIBY010000002.1"/>
</dbReference>
<dbReference type="InterPro" id="IPR036291">
    <property type="entry name" value="NAD(P)-bd_dom_sf"/>
</dbReference>
<dbReference type="InterPro" id="IPR032710">
    <property type="entry name" value="NTF2-like_dom_sf"/>
</dbReference>
<dbReference type="InterPro" id="IPR037401">
    <property type="entry name" value="SnoaL-like"/>
</dbReference>
<name>A0A7W5ZIT3_9BACT</name>
<dbReference type="GO" id="GO:0016853">
    <property type="term" value="F:isomerase activity"/>
    <property type="evidence" value="ECO:0007669"/>
    <property type="project" value="UniProtKB-KW"/>
</dbReference>
<dbReference type="Pfam" id="PF12680">
    <property type="entry name" value="SnoaL_2"/>
    <property type="match status" value="1"/>
</dbReference>